<evidence type="ECO:0000259" key="1">
    <source>
        <dbReference type="Pfam" id="PF01636"/>
    </source>
</evidence>
<comment type="caution">
    <text evidence="2">The sequence shown here is derived from an EMBL/GenBank/DDBJ whole genome shotgun (WGS) entry which is preliminary data.</text>
</comment>
<dbReference type="Proteomes" id="UP000284605">
    <property type="component" value="Unassembled WGS sequence"/>
</dbReference>
<dbReference type="InterPro" id="IPR002575">
    <property type="entry name" value="Aminoglycoside_PTrfase"/>
</dbReference>
<dbReference type="Pfam" id="PF01636">
    <property type="entry name" value="APH"/>
    <property type="match status" value="1"/>
</dbReference>
<sequence length="297" mass="32705">MKEGVLGALGAQGGLGPLSDEIARQAVADVCDGLAVIGQGQRATLYRLADGRVLKLYHPQIPDEVVQAEYALSQAANRAGLPSWPVHELILEGGWRALLGDFVDGPSVSDQMRRRPWRIPRLLRALAAIQARLHTTPVVVEQPARLHDPKRIRGFLRGLSAPLAALVEREVAAAASQGFCHGDFHGGNVLVSARGLIMIDWDRAGRGPVAADVGRTLAWLSLGPTDSRRIGKVELAFRNRLAEIYLAEYCRLTGTPPRPILAWLMFEIVRRRREQESDPAIRRHLKHLARRLRRAAA</sequence>
<dbReference type="SUPFAM" id="SSF56112">
    <property type="entry name" value="Protein kinase-like (PK-like)"/>
    <property type="match status" value="1"/>
</dbReference>
<proteinExistence type="predicted"/>
<gene>
    <name evidence="2" type="ORF">D3874_06305</name>
</gene>
<reference evidence="2 3" key="1">
    <citation type="submission" date="2018-09" db="EMBL/GenBank/DDBJ databases">
        <authorList>
            <person name="Zhu H."/>
        </authorList>
    </citation>
    <scope>NUCLEOTIDE SEQUENCE [LARGE SCALE GENOMIC DNA]</scope>
    <source>
        <strain evidence="2 3">K1W22B-8</strain>
    </source>
</reference>
<dbReference type="GO" id="GO:0016740">
    <property type="term" value="F:transferase activity"/>
    <property type="evidence" value="ECO:0007669"/>
    <property type="project" value="UniProtKB-KW"/>
</dbReference>
<dbReference type="InterPro" id="IPR011009">
    <property type="entry name" value="Kinase-like_dom_sf"/>
</dbReference>
<dbReference type="Gene3D" id="3.90.1200.10">
    <property type="match status" value="1"/>
</dbReference>
<keyword evidence="3" id="KW-1185">Reference proteome</keyword>
<evidence type="ECO:0000313" key="2">
    <source>
        <dbReference type="EMBL" id="RJF86681.1"/>
    </source>
</evidence>
<keyword evidence="2" id="KW-0808">Transferase</keyword>
<dbReference type="AlphaFoldDB" id="A0A418W9H3"/>
<feature type="domain" description="Aminoglycoside phosphotransferase" evidence="1">
    <location>
        <begin position="36"/>
        <end position="225"/>
    </location>
</feature>
<dbReference type="EMBL" id="QYUK01000011">
    <property type="protein sequence ID" value="RJF86681.1"/>
    <property type="molecule type" value="Genomic_DNA"/>
</dbReference>
<organism evidence="2 3">
    <name type="scientific">Oleomonas cavernae</name>
    <dbReference type="NCBI Taxonomy" id="2320859"/>
    <lineage>
        <taxon>Bacteria</taxon>
        <taxon>Pseudomonadati</taxon>
        <taxon>Pseudomonadota</taxon>
        <taxon>Alphaproteobacteria</taxon>
        <taxon>Acetobacterales</taxon>
        <taxon>Acetobacteraceae</taxon>
        <taxon>Oleomonas</taxon>
    </lineage>
</organism>
<evidence type="ECO:0000313" key="3">
    <source>
        <dbReference type="Proteomes" id="UP000284605"/>
    </source>
</evidence>
<name>A0A418W9H3_9PROT</name>
<protein>
    <submittedName>
        <fullName evidence="2">Aminoglycoside phosphotransferase family protein</fullName>
    </submittedName>
</protein>
<accession>A0A418W9H3</accession>